<comment type="catalytic activity">
    <reaction evidence="1">
        <text>ATP + protein L-histidine = ADP + protein N-phospho-L-histidine.</text>
        <dbReference type="EC" id="2.7.13.3"/>
    </reaction>
</comment>
<dbReference type="PRINTS" id="PR00344">
    <property type="entry name" value="BCTRLSENSOR"/>
</dbReference>
<dbReference type="PANTHER" id="PTHR43065:SF49">
    <property type="entry name" value="HISTIDINE KINASE"/>
    <property type="match status" value="1"/>
</dbReference>
<dbReference type="GO" id="GO:0005524">
    <property type="term" value="F:ATP binding"/>
    <property type="evidence" value="ECO:0007669"/>
    <property type="project" value="UniProtKB-KW"/>
</dbReference>
<reference evidence="5 6" key="1">
    <citation type="submission" date="2019-02" db="EMBL/GenBank/DDBJ databases">
        <title>The genomic architecture of introgression among sibling species of bacteria.</title>
        <authorList>
            <person name="Cavassim M.I.A."/>
            <person name="Moeskjaer S."/>
            <person name="Moslemi C."/>
            <person name="Fields B."/>
            <person name="Bachmann A."/>
            <person name="Vilhjalmsson B."/>
            <person name="Schierup M.H."/>
            <person name="Young J.P.W."/>
            <person name="Andersen S.U."/>
        </authorList>
    </citation>
    <scope>NUCLEOTIDE SEQUENCE [LARGE SCALE GENOMIC DNA]</scope>
    <source>
        <strain evidence="5 6">SM92</strain>
    </source>
</reference>
<dbReference type="AlphaFoldDB" id="A0AB38HRF8"/>
<accession>A0AB38HRF8</accession>
<dbReference type="GO" id="GO:0004673">
    <property type="term" value="F:protein histidine kinase activity"/>
    <property type="evidence" value="ECO:0007669"/>
    <property type="project" value="UniProtKB-EC"/>
</dbReference>
<feature type="region of interest" description="Disordered" evidence="3">
    <location>
        <begin position="299"/>
        <end position="338"/>
    </location>
</feature>
<evidence type="ECO:0000256" key="3">
    <source>
        <dbReference type="SAM" id="MobiDB-lite"/>
    </source>
</evidence>
<dbReference type="SMART" id="SM00387">
    <property type="entry name" value="HATPase_c"/>
    <property type="match status" value="1"/>
</dbReference>
<dbReference type="Gene3D" id="3.30.565.10">
    <property type="entry name" value="Histidine kinase-like ATPase, C-terminal domain"/>
    <property type="match status" value="1"/>
</dbReference>
<evidence type="ECO:0000256" key="1">
    <source>
        <dbReference type="ARBA" id="ARBA00000085"/>
    </source>
</evidence>
<dbReference type="PROSITE" id="PS50109">
    <property type="entry name" value="HIS_KIN"/>
    <property type="match status" value="1"/>
</dbReference>
<dbReference type="InterPro" id="IPR005467">
    <property type="entry name" value="His_kinase_dom"/>
</dbReference>
<protein>
    <recommendedName>
        <fullName evidence="2">histidine kinase</fullName>
        <ecNumber evidence="2">2.7.13.3</ecNumber>
    </recommendedName>
</protein>
<dbReference type="SUPFAM" id="SSF55874">
    <property type="entry name" value="ATPase domain of HSP90 chaperone/DNA topoisomerase II/histidine kinase"/>
    <property type="match status" value="1"/>
</dbReference>
<sequence>MLMGASRPAPVQKPIRLSRFFRKTLLYWRMVRVAIGEGRLFAASVGPLAVDIPVVGTNGEVSGILRRVLPGAELGALFGEPRTSSARLQRRNYDVVHDMNNLLAVIDCGIRLLERQSNADVRKAIFSRLRGVVERGAILTRRLLDRESPARSGYVGTTPASPDTLMEIEIESGLSTVKADPDELYFALLSLCRNADTATRKGGVIVVSAENVTAQSDAYRGMVAIAVRDNGSGMAEEVMGRVFEPYFTTKEVGVGTGLGLAQVRAFVERQGGWIRLQSELGVGTAIQLIFRCVPEKETAAPVREPNGDDSCSRSTPSSIGYTPSPDGGVFHLVPSREQ</sequence>
<evidence type="ECO:0000256" key="2">
    <source>
        <dbReference type="ARBA" id="ARBA00012438"/>
    </source>
</evidence>
<name>A0AB38HRF8_9HYPH</name>
<dbReference type="InterPro" id="IPR036890">
    <property type="entry name" value="HATPase_C_sf"/>
</dbReference>
<dbReference type="EC" id="2.7.13.3" evidence="2"/>
<organism evidence="5 6">
    <name type="scientific">Rhizobium ruizarguesonis</name>
    <dbReference type="NCBI Taxonomy" id="2081791"/>
    <lineage>
        <taxon>Bacteria</taxon>
        <taxon>Pseudomonadati</taxon>
        <taxon>Pseudomonadota</taxon>
        <taxon>Alphaproteobacteria</taxon>
        <taxon>Hyphomicrobiales</taxon>
        <taxon>Rhizobiaceae</taxon>
        <taxon>Rhizobium/Agrobacterium group</taxon>
        <taxon>Rhizobium</taxon>
    </lineage>
</organism>
<evidence type="ECO:0000259" key="4">
    <source>
        <dbReference type="PROSITE" id="PS50109"/>
    </source>
</evidence>
<gene>
    <name evidence="5" type="ORF">ELH40_38335</name>
</gene>
<dbReference type="EMBL" id="SIMR01000010">
    <property type="protein sequence ID" value="TBC01443.1"/>
    <property type="molecule type" value="Genomic_DNA"/>
</dbReference>
<dbReference type="InterPro" id="IPR004358">
    <property type="entry name" value="Sig_transdc_His_kin-like_C"/>
</dbReference>
<comment type="caution">
    <text evidence="5">The sequence shown here is derived from an EMBL/GenBank/DDBJ whole genome shotgun (WGS) entry which is preliminary data.</text>
</comment>
<dbReference type="RefSeq" id="WP_130817787.1">
    <property type="nucleotide sequence ID" value="NZ_SIMR01000010.1"/>
</dbReference>
<evidence type="ECO:0000313" key="5">
    <source>
        <dbReference type="EMBL" id="TBC01443.1"/>
    </source>
</evidence>
<dbReference type="Pfam" id="PF02518">
    <property type="entry name" value="HATPase_c"/>
    <property type="match status" value="1"/>
</dbReference>
<dbReference type="InterPro" id="IPR003594">
    <property type="entry name" value="HATPase_dom"/>
</dbReference>
<feature type="domain" description="Histidine kinase" evidence="4">
    <location>
        <begin position="94"/>
        <end position="294"/>
    </location>
</feature>
<dbReference type="PANTHER" id="PTHR43065">
    <property type="entry name" value="SENSOR HISTIDINE KINASE"/>
    <property type="match status" value="1"/>
</dbReference>
<feature type="compositionally biased region" description="Polar residues" evidence="3">
    <location>
        <begin position="312"/>
        <end position="321"/>
    </location>
</feature>
<proteinExistence type="predicted"/>
<evidence type="ECO:0000313" key="6">
    <source>
        <dbReference type="Proteomes" id="UP000294215"/>
    </source>
</evidence>
<keyword evidence="5" id="KW-0547">Nucleotide-binding</keyword>
<keyword evidence="5" id="KW-0067">ATP-binding</keyword>
<dbReference type="Proteomes" id="UP000294215">
    <property type="component" value="Unassembled WGS sequence"/>
</dbReference>